<feature type="region of interest" description="Disordered" evidence="3">
    <location>
        <begin position="260"/>
        <end position="281"/>
    </location>
</feature>
<feature type="coiled-coil region" evidence="2">
    <location>
        <begin position="130"/>
        <end position="259"/>
    </location>
</feature>
<evidence type="ECO:0000313" key="5">
    <source>
        <dbReference type="EMBL" id="KAF0691983.1"/>
    </source>
</evidence>
<dbReference type="InterPro" id="IPR049258">
    <property type="entry name" value="ODAD1_CC"/>
</dbReference>
<dbReference type="PANTHER" id="PTHR21694:SF18">
    <property type="entry name" value="COILED-COIL DOMAIN-CONTAINING PROTEIN 63"/>
    <property type="match status" value="1"/>
</dbReference>
<gene>
    <name evidence="6" type="primary">Aste57867_16889</name>
    <name evidence="5" type="ORF">As57867_016831</name>
    <name evidence="6" type="ORF">ASTE57867_16889</name>
</gene>
<evidence type="ECO:0000313" key="6">
    <source>
        <dbReference type="EMBL" id="VFT93652.1"/>
    </source>
</evidence>
<keyword evidence="7" id="KW-1185">Reference proteome</keyword>
<dbReference type="Pfam" id="PF21773">
    <property type="entry name" value="ODAD1_CC"/>
    <property type="match status" value="1"/>
</dbReference>
<feature type="region of interest" description="Disordered" evidence="3">
    <location>
        <begin position="523"/>
        <end position="601"/>
    </location>
</feature>
<feature type="compositionally biased region" description="Basic and acidic residues" evidence="3">
    <location>
        <begin position="551"/>
        <end position="567"/>
    </location>
</feature>
<feature type="coiled-coil region" evidence="2">
    <location>
        <begin position="20"/>
        <end position="105"/>
    </location>
</feature>
<keyword evidence="1 2" id="KW-0175">Coiled coil</keyword>
<sequence length="601" mass="68592">MEDSMKAGGAPTGGGVGVDFTQLQREYRNMEMNRKSYSDESHQVMRRQQTVIEKLKRDNEDMKNELALATRHITESNATAQQESINRMQDQIDTYAKKIAAEAKQAETLAQQITIMKHKVLHQKKHMGGVNAAKENHHMVNKQIRILENRLDKSLVKFNEALAQNKVLREEIDNLRRERMIFDNIYRKLEKDHNERKKQMANIIELSNLSYEQRDSAQMEIKAIEQVNRQESEEHRRQIAELLDKIEESKRRADLAREAQIRESQRRESAHMDEDGSSALKRKLQRQHWGVAKDKVHVQVSVERVQNYEEVFTKIKAATGINDLEELVDTFIKNEDQNFSLFNYVNEQTNEIEKLQDQIETLKTEEAKYSEETGDDAHQHKQLLKELESRLTATEHAAEKYESKYNDAQKNINAVKIAIQVLFSKIGCNAQAMCEMLGENVVTDVNMMQYLGMIEQRTNEILHLYAVYQKNRNAAVDVPEPVVVQVAATPVIGTFLIFASVDDAHDAGHAASSHQLHAVLGIGPTTPMGGEPLQINPPNLEDYSSDEEENIEHTDQMHPLSRDELKLKTLKGLRRSSANASPSHAKKSVYAPPPSSSSKKG</sequence>
<dbReference type="Proteomes" id="UP000332933">
    <property type="component" value="Unassembled WGS sequence"/>
</dbReference>
<feature type="domain" description="ODAD1 central coiled coil region" evidence="4">
    <location>
        <begin position="142"/>
        <end position="439"/>
    </location>
</feature>
<dbReference type="InterPro" id="IPR051876">
    <property type="entry name" value="ODA-DC/CCD"/>
</dbReference>
<accession>A0A485L6H0</accession>
<dbReference type="EMBL" id="VJMH01005998">
    <property type="protein sequence ID" value="KAF0691983.1"/>
    <property type="molecule type" value="Genomic_DNA"/>
</dbReference>
<reference evidence="6 7" key="1">
    <citation type="submission" date="2019-03" db="EMBL/GenBank/DDBJ databases">
        <authorList>
            <person name="Gaulin E."/>
            <person name="Dumas B."/>
        </authorList>
    </citation>
    <scope>NUCLEOTIDE SEQUENCE [LARGE SCALE GENOMIC DNA]</scope>
    <source>
        <strain evidence="6">CBS 568.67</strain>
    </source>
</reference>
<evidence type="ECO:0000313" key="7">
    <source>
        <dbReference type="Proteomes" id="UP000332933"/>
    </source>
</evidence>
<evidence type="ECO:0000256" key="3">
    <source>
        <dbReference type="SAM" id="MobiDB-lite"/>
    </source>
</evidence>
<protein>
    <submittedName>
        <fullName evidence="6">Aste57867_16889 protein</fullName>
    </submittedName>
</protein>
<dbReference type="OrthoDB" id="6766775at2759"/>
<name>A0A485L6H0_9STRA</name>
<dbReference type="PANTHER" id="PTHR21694">
    <property type="entry name" value="COILED-COIL DOMAIN-CONTAINING PROTEIN 63"/>
    <property type="match status" value="1"/>
</dbReference>
<reference evidence="5" key="2">
    <citation type="submission" date="2019-06" db="EMBL/GenBank/DDBJ databases">
        <title>Genomics analysis of Aphanomyces spp. identifies a new class of oomycete effector associated with host adaptation.</title>
        <authorList>
            <person name="Gaulin E."/>
        </authorList>
    </citation>
    <scope>NUCLEOTIDE SEQUENCE</scope>
    <source>
        <strain evidence="5">CBS 578.67</strain>
    </source>
</reference>
<feature type="coiled-coil region" evidence="2">
    <location>
        <begin position="345"/>
        <end position="418"/>
    </location>
</feature>
<feature type="compositionally biased region" description="Basic and acidic residues" evidence="3">
    <location>
        <begin position="260"/>
        <end position="274"/>
    </location>
</feature>
<dbReference type="EMBL" id="CAADRA010006019">
    <property type="protein sequence ID" value="VFT93652.1"/>
    <property type="molecule type" value="Genomic_DNA"/>
</dbReference>
<proteinExistence type="predicted"/>
<evidence type="ECO:0000256" key="1">
    <source>
        <dbReference type="ARBA" id="ARBA00023054"/>
    </source>
</evidence>
<evidence type="ECO:0000259" key="4">
    <source>
        <dbReference type="Pfam" id="PF21773"/>
    </source>
</evidence>
<evidence type="ECO:0000256" key="2">
    <source>
        <dbReference type="SAM" id="Coils"/>
    </source>
</evidence>
<dbReference type="AlphaFoldDB" id="A0A485L6H0"/>
<organism evidence="6 7">
    <name type="scientific">Aphanomyces stellatus</name>
    <dbReference type="NCBI Taxonomy" id="120398"/>
    <lineage>
        <taxon>Eukaryota</taxon>
        <taxon>Sar</taxon>
        <taxon>Stramenopiles</taxon>
        <taxon>Oomycota</taxon>
        <taxon>Saprolegniomycetes</taxon>
        <taxon>Saprolegniales</taxon>
        <taxon>Verrucalvaceae</taxon>
        <taxon>Aphanomyces</taxon>
    </lineage>
</organism>